<accession>A0ABW1AT40</accession>
<reference evidence="11" key="1">
    <citation type="journal article" date="2019" name="Int. J. Syst. Evol. Microbiol.">
        <title>The Global Catalogue of Microorganisms (GCM) 10K type strain sequencing project: providing services to taxonomists for standard genome sequencing and annotation.</title>
        <authorList>
            <consortium name="The Broad Institute Genomics Platform"/>
            <consortium name="The Broad Institute Genome Sequencing Center for Infectious Disease"/>
            <person name="Wu L."/>
            <person name="Ma J."/>
        </authorList>
    </citation>
    <scope>NUCLEOTIDE SEQUENCE [LARGE SCALE GENOMIC DNA]</scope>
    <source>
        <strain evidence="11">SHR3</strain>
    </source>
</reference>
<feature type="transmembrane region" description="Helical" evidence="9">
    <location>
        <begin position="338"/>
        <end position="357"/>
    </location>
</feature>
<evidence type="ECO:0000256" key="9">
    <source>
        <dbReference type="SAM" id="Phobius"/>
    </source>
</evidence>
<evidence type="ECO:0000256" key="3">
    <source>
        <dbReference type="ARBA" id="ARBA00022475"/>
    </source>
</evidence>
<dbReference type="RefSeq" id="WP_096449956.1">
    <property type="nucleotide sequence ID" value="NZ_JBHSOG010000049.1"/>
</dbReference>
<feature type="transmembrane region" description="Helical" evidence="9">
    <location>
        <begin position="310"/>
        <end position="332"/>
    </location>
</feature>
<evidence type="ECO:0000256" key="7">
    <source>
        <dbReference type="ARBA" id="ARBA00023136"/>
    </source>
</evidence>
<feature type="transmembrane region" description="Helical" evidence="9">
    <location>
        <begin position="6"/>
        <end position="25"/>
    </location>
</feature>
<proteinExistence type="inferred from homology"/>
<feature type="transmembrane region" description="Helical" evidence="9">
    <location>
        <begin position="122"/>
        <end position="143"/>
    </location>
</feature>
<evidence type="ECO:0000256" key="5">
    <source>
        <dbReference type="ARBA" id="ARBA00022692"/>
    </source>
</evidence>
<gene>
    <name evidence="10" type="ORF">ACFPTN_13180</name>
</gene>
<protein>
    <submittedName>
        <fullName evidence="10">YeeE/YedE family protein</fullName>
    </submittedName>
</protein>
<evidence type="ECO:0000313" key="10">
    <source>
        <dbReference type="EMBL" id="MFC5770329.1"/>
    </source>
</evidence>
<keyword evidence="7 9" id="KW-0472">Membrane</keyword>
<evidence type="ECO:0000256" key="4">
    <source>
        <dbReference type="ARBA" id="ARBA00022519"/>
    </source>
</evidence>
<keyword evidence="5 9" id="KW-0812">Transmembrane</keyword>
<comment type="caution">
    <text evidence="10">The sequence shown here is derived from an EMBL/GenBank/DDBJ whole genome shotgun (WGS) entry which is preliminary data.</text>
</comment>
<keyword evidence="3" id="KW-1003">Cell membrane</keyword>
<feature type="transmembrane region" description="Helical" evidence="9">
    <location>
        <begin position="270"/>
        <end position="290"/>
    </location>
</feature>
<evidence type="ECO:0000256" key="6">
    <source>
        <dbReference type="ARBA" id="ARBA00022989"/>
    </source>
</evidence>
<comment type="similarity">
    <text evidence="8">Belongs to the TsuA/YedE (TC 9.B.102) family.</text>
</comment>
<dbReference type="PANTHER" id="PTHR30574:SF1">
    <property type="entry name" value="SULPHUR TRANSPORT DOMAIN-CONTAINING PROTEIN"/>
    <property type="match status" value="1"/>
</dbReference>
<feature type="transmembrane region" description="Helical" evidence="9">
    <location>
        <begin position="163"/>
        <end position="190"/>
    </location>
</feature>
<evidence type="ECO:0000313" key="11">
    <source>
        <dbReference type="Proteomes" id="UP001595974"/>
    </source>
</evidence>
<feature type="transmembrane region" description="Helical" evidence="9">
    <location>
        <begin position="52"/>
        <end position="72"/>
    </location>
</feature>
<feature type="transmembrane region" description="Helical" evidence="9">
    <location>
        <begin position="84"/>
        <end position="102"/>
    </location>
</feature>
<keyword evidence="2" id="KW-0813">Transport</keyword>
<evidence type="ECO:0000256" key="2">
    <source>
        <dbReference type="ARBA" id="ARBA00022448"/>
    </source>
</evidence>
<feature type="transmembrane region" description="Helical" evidence="9">
    <location>
        <begin position="202"/>
        <end position="220"/>
    </location>
</feature>
<evidence type="ECO:0000256" key="8">
    <source>
        <dbReference type="ARBA" id="ARBA00035655"/>
    </source>
</evidence>
<dbReference type="Proteomes" id="UP001595974">
    <property type="component" value="Unassembled WGS sequence"/>
</dbReference>
<name>A0ABW1AT40_9RHOO</name>
<evidence type="ECO:0000256" key="1">
    <source>
        <dbReference type="ARBA" id="ARBA00004429"/>
    </source>
</evidence>
<keyword evidence="4" id="KW-0997">Cell inner membrane</keyword>
<dbReference type="InterPro" id="IPR007272">
    <property type="entry name" value="Sulf_transp_TsuA/YedE"/>
</dbReference>
<keyword evidence="11" id="KW-1185">Reference proteome</keyword>
<dbReference type="Pfam" id="PF04143">
    <property type="entry name" value="Sulf_transp"/>
    <property type="match status" value="1"/>
</dbReference>
<comment type="subcellular location">
    <subcellularLocation>
        <location evidence="1">Cell inner membrane</location>
        <topology evidence="1">Multi-pass membrane protein</topology>
    </subcellularLocation>
</comment>
<organism evidence="10 11">
    <name type="scientific">Thauera sinica</name>
    <dbReference type="NCBI Taxonomy" id="2665146"/>
    <lineage>
        <taxon>Bacteria</taxon>
        <taxon>Pseudomonadati</taxon>
        <taxon>Pseudomonadota</taxon>
        <taxon>Betaproteobacteria</taxon>
        <taxon>Rhodocyclales</taxon>
        <taxon>Zoogloeaceae</taxon>
        <taxon>Thauera</taxon>
    </lineage>
</organism>
<keyword evidence="6 9" id="KW-1133">Transmembrane helix</keyword>
<dbReference type="EMBL" id="JBHSOG010000049">
    <property type="protein sequence ID" value="MFC5770329.1"/>
    <property type="molecule type" value="Genomic_DNA"/>
</dbReference>
<sequence length="368" mass="37622">MQDIQAITGTVVWLAFAIGAAFGFVGGRTRFCTMGAVSDVVLMGEWGRMRMWMLAIATAVAGSAALQFAGLFDASKTIYTGNRLAWLSHVAGGAAFGVGMTLASGCGARTLIRLGGGNLKSVVVFAFFAISALMTMRGLFAVGRVRLLDTAAITLPHGQDIPAFLAAAGLAPDTALALAAGTVAIVLFAAALHRREAWCTDILLGGFATGALVVAGWYVTGHLGHLAEHPDTLEEAFLATNSNRAESLTFVAPLAHALDLLMAWSDASRVVTFGIASALGVVAGAALHAATSRSFRIESFHGAGDLARHIAGAVLMGFGGVTALGCTIGQGISGLSTLALGSVLTTASIILGACASLKLQYRAARRTG</sequence>
<dbReference type="PANTHER" id="PTHR30574">
    <property type="entry name" value="INNER MEMBRANE PROTEIN YEDE"/>
    <property type="match status" value="1"/>
</dbReference>